<feature type="domain" description="C3H1-type" evidence="3">
    <location>
        <begin position="14"/>
        <end position="43"/>
    </location>
</feature>
<feature type="region of interest" description="Disordered" evidence="2">
    <location>
        <begin position="48"/>
        <end position="240"/>
    </location>
</feature>
<dbReference type="GO" id="GO:0008270">
    <property type="term" value="F:zinc ion binding"/>
    <property type="evidence" value="ECO:0007669"/>
    <property type="project" value="UniProtKB-KW"/>
</dbReference>
<keyword evidence="1" id="KW-0479">Metal-binding</keyword>
<evidence type="ECO:0000256" key="1">
    <source>
        <dbReference type="PROSITE-ProRule" id="PRU00723"/>
    </source>
</evidence>
<protein>
    <recommendedName>
        <fullName evidence="3">C3H1-type domain-containing protein</fullName>
    </recommendedName>
</protein>
<feature type="compositionally biased region" description="Polar residues" evidence="2">
    <location>
        <begin position="407"/>
        <end position="419"/>
    </location>
</feature>
<reference evidence="4" key="1">
    <citation type="journal article" date="2018" name="Genome Biol. Evol.">
        <title>Genomics and development of Lentinus tigrinus, a white-rot wood-decaying mushroom with dimorphic fruiting bodies.</title>
        <authorList>
            <person name="Wu B."/>
            <person name="Xu Z."/>
            <person name="Knudson A."/>
            <person name="Carlson A."/>
            <person name="Chen N."/>
            <person name="Kovaka S."/>
            <person name="LaButti K."/>
            <person name="Lipzen A."/>
            <person name="Pennachio C."/>
            <person name="Riley R."/>
            <person name="Schakwitz W."/>
            <person name="Umezawa K."/>
            <person name="Ohm R.A."/>
            <person name="Grigoriev I.V."/>
            <person name="Nagy L.G."/>
            <person name="Gibbons J."/>
            <person name="Hibbett D."/>
        </authorList>
    </citation>
    <scope>NUCLEOTIDE SEQUENCE [LARGE SCALE GENOMIC DNA]</scope>
    <source>
        <strain evidence="4">ALCF2SS1-6</strain>
    </source>
</reference>
<dbReference type="OrthoDB" id="2749714at2759"/>
<feature type="zinc finger region" description="C3H1-type" evidence="1">
    <location>
        <begin position="14"/>
        <end position="43"/>
    </location>
</feature>
<feature type="compositionally biased region" description="Basic and acidic residues" evidence="2">
    <location>
        <begin position="115"/>
        <end position="126"/>
    </location>
</feature>
<feature type="compositionally biased region" description="Low complexity" evidence="2">
    <location>
        <begin position="144"/>
        <end position="154"/>
    </location>
</feature>
<gene>
    <name evidence="4" type="ORF">L227DRAFT_570230</name>
</gene>
<organism evidence="4 5">
    <name type="scientific">Lentinus tigrinus ALCF2SS1-6</name>
    <dbReference type="NCBI Taxonomy" id="1328759"/>
    <lineage>
        <taxon>Eukaryota</taxon>
        <taxon>Fungi</taxon>
        <taxon>Dikarya</taxon>
        <taxon>Basidiomycota</taxon>
        <taxon>Agaricomycotina</taxon>
        <taxon>Agaricomycetes</taxon>
        <taxon>Polyporales</taxon>
        <taxon>Polyporaceae</taxon>
        <taxon>Lentinus</taxon>
    </lineage>
</organism>
<sequence length="674" mass="75495">MPALNHLLCAQWFDDDGKPLKNWRNDKWGCRMGSLCNYAHPEDEEWATASLPKFESGAPPRPPGGSAHSPRRSPSPYGPPPPPPGMPPPPGPWSTTKELPPRMERVVSASSAYSSDRDRDRDRDSATRSPSRTRHSTGRPRDISPGTSSIASSSDPRARKTSYSTLPPPERRREEDRVRYRDDDRRREDERRRDDDRRYDDRKRDREDDRRREDERRQRDDRSREHGSRSRSLSLRPKEVPEEERRRIWMERIKFLTESVLARGEIVRLHEDVLNYERISRSAGFERLESADKVAMEELIATTKQRAQAKQAELDATLSKLVPSDYYPFVTAPSSRASDAAFDNMTQSLTALRKDVEALFAHVEKLRATAAILQTPVTPLAPAPAKPEAGEITADPARPKKRRRLSVEQSSEPSTQVSDPTAADFDVLKDRLVSLDGRIAGLENDFRQYDTKVADEVDAQLDYRGISKNLGGPSNVELTETYEKLERRVTDAGGSAAEITATLKQLSIDGDAQDKKYGELLKENQGLQTQVAKLQQHQLEIMDELKKKRDTLEALTAAVIASISQPPQPPPPQPITATEIITAVQPRVLRAVRDDIQPLLSDLQTEIDKLLKDQMNEVNGTLIAQISPTIRAVEAISAWVDRYRQPPANGNAPSAPGPSSAVSVDKGKSTAHPS</sequence>
<name>A0A5C2SSJ4_9APHY</name>
<keyword evidence="1" id="KW-0862">Zinc</keyword>
<dbReference type="PANTHER" id="PTHR24216">
    <property type="entry name" value="PAXILLIN-RELATED"/>
    <property type="match status" value="1"/>
</dbReference>
<feature type="compositionally biased region" description="Pro residues" evidence="2">
    <location>
        <begin position="76"/>
        <end position="92"/>
    </location>
</feature>
<proteinExistence type="predicted"/>
<dbReference type="PROSITE" id="PS50103">
    <property type="entry name" value="ZF_C3H1"/>
    <property type="match status" value="1"/>
</dbReference>
<keyword evidence="1" id="KW-0863">Zinc-finger</keyword>
<dbReference type="STRING" id="1328759.A0A5C2SSJ4"/>
<feature type="compositionally biased region" description="Basic and acidic residues" evidence="2">
    <location>
        <begin position="169"/>
        <end position="228"/>
    </location>
</feature>
<feature type="region of interest" description="Disordered" evidence="2">
    <location>
        <begin position="379"/>
        <end position="422"/>
    </location>
</feature>
<evidence type="ECO:0000313" key="4">
    <source>
        <dbReference type="EMBL" id="RPD66338.1"/>
    </source>
</evidence>
<dbReference type="Proteomes" id="UP000313359">
    <property type="component" value="Unassembled WGS sequence"/>
</dbReference>
<evidence type="ECO:0000259" key="3">
    <source>
        <dbReference type="PROSITE" id="PS50103"/>
    </source>
</evidence>
<dbReference type="EMBL" id="ML122251">
    <property type="protein sequence ID" value="RPD66338.1"/>
    <property type="molecule type" value="Genomic_DNA"/>
</dbReference>
<feature type="compositionally biased region" description="Low complexity" evidence="2">
    <location>
        <begin position="646"/>
        <end position="664"/>
    </location>
</feature>
<dbReference type="AlphaFoldDB" id="A0A5C2SSJ4"/>
<dbReference type="InterPro" id="IPR000571">
    <property type="entry name" value="Znf_CCCH"/>
</dbReference>
<evidence type="ECO:0000313" key="5">
    <source>
        <dbReference type="Proteomes" id="UP000313359"/>
    </source>
</evidence>
<feature type="compositionally biased region" description="Low complexity" evidence="2">
    <location>
        <begin position="64"/>
        <end position="75"/>
    </location>
</feature>
<dbReference type="Gene3D" id="1.10.287.1490">
    <property type="match status" value="1"/>
</dbReference>
<feature type="region of interest" description="Disordered" evidence="2">
    <location>
        <begin position="644"/>
        <end position="674"/>
    </location>
</feature>
<evidence type="ECO:0000256" key="2">
    <source>
        <dbReference type="SAM" id="MobiDB-lite"/>
    </source>
</evidence>
<accession>A0A5C2SSJ4</accession>
<keyword evidence="5" id="KW-1185">Reference proteome</keyword>
<dbReference type="PANTHER" id="PTHR24216:SF65">
    <property type="entry name" value="PAXILLIN-LIKE PROTEIN 1"/>
    <property type="match status" value="1"/>
</dbReference>